<reference evidence="2" key="1">
    <citation type="submission" date="2020-05" db="EMBL/GenBank/DDBJ databases">
        <authorList>
            <person name="Chiriac C."/>
            <person name="Salcher M."/>
            <person name="Ghai R."/>
            <person name="Kavagutti S V."/>
        </authorList>
    </citation>
    <scope>NUCLEOTIDE SEQUENCE</scope>
</reference>
<organism evidence="2">
    <name type="scientific">freshwater metagenome</name>
    <dbReference type="NCBI Taxonomy" id="449393"/>
    <lineage>
        <taxon>unclassified sequences</taxon>
        <taxon>metagenomes</taxon>
        <taxon>ecological metagenomes</taxon>
    </lineage>
</organism>
<keyword evidence="1" id="KW-0812">Transmembrane</keyword>
<sequence>MIQPKETWGTLKDERGNVESSLVLIPLLFLFLIGIQLILAIGMRDADSLTASDQASTRAISGSFTQSDREQILESPDRFSNLSLLITTQTRKIPQLIPGLAALLGRELETDGRGIAVIENTR</sequence>
<dbReference type="AlphaFoldDB" id="A0A6J6F2V2"/>
<dbReference type="EMBL" id="CAEZTX010000055">
    <property type="protein sequence ID" value="CAB4583152.1"/>
    <property type="molecule type" value="Genomic_DNA"/>
</dbReference>
<feature type="transmembrane region" description="Helical" evidence="1">
    <location>
        <begin position="20"/>
        <end position="41"/>
    </location>
</feature>
<keyword evidence="1" id="KW-0472">Membrane</keyword>
<keyword evidence="1" id="KW-1133">Transmembrane helix</keyword>
<evidence type="ECO:0000313" key="2">
    <source>
        <dbReference type="EMBL" id="CAB4583152.1"/>
    </source>
</evidence>
<proteinExistence type="predicted"/>
<protein>
    <submittedName>
        <fullName evidence="2">Unannotated protein</fullName>
    </submittedName>
</protein>
<evidence type="ECO:0000256" key="1">
    <source>
        <dbReference type="SAM" id="Phobius"/>
    </source>
</evidence>
<accession>A0A6J6F2V2</accession>
<gene>
    <name evidence="2" type="ORF">UFOPK1755_00651</name>
</gene>
<name>A0A6J6F2V2_9ZZZZ</name>